<feature type="non-terminal residue" evidence="4">
    <location>
        <position position="1"/>
    </location>
</feature>
<reference evidence="4" key="1">
    <citation type="submission" date="2020-10" db="EMBL/GenBank/DDBJ databases">
        <authorList>
            <person name="Castelo-Branco R."/>
            <person name="Eusebio N."/>
            <person name="Adriana R."/>
            <person name="Vieira A."/>
            <person name="Brugerolle De Fraissinette N."/>
            <person name="Rezende De Castro R."/>
            <person name="Schneider M.P."/>
            <person name="Vasconcelos V."/>
            <person name="Leao P.N."/>
        </authorList>
    </citation>
    <scope>NUCLEOTIDE SEQUENCE</scope>
    <source>
        <strain evidence="4">LEGE 11479</strain>
    </source>
</reference>
<dbReference type="Pfam" id="PF00400">
    <property type="entry name" value="WD40"/>
    <property type="match status" value="2"/>
</dbReference>
<evidence type="ECO:0000313" key="4">
    <source>
        <dbReference type="EMBL" id="MBE9070554.1"/>
    </source>
</evidence>
<evidence type="ECO:0000256" key="2">
    <source>
        <dbReference type="ARBA" id="ARBA00022737"/>
    </source>
</evidence>
<dbReference type="PANTHER" id="PTHR44129">
    <property type="entry name" value="WD REPEAT-CONTAINING PROTEIN POP1"/>
    <property type="match status" value="1"/>
</dbReference>
<dbReference type="InterPro" id="IPR036322">
    <property type="entry name" value="WD40_repeat_dom_sf"/>
</dbReference>
<dbReference type="SMART" id="SM00320">
    <property type="entry name" value="WD40"/>
    <property type="match status" value="2"/>
</dbReference>
<dbReference type="PROSITE" id="PS50294">
    <property type="entry name" value="WD_REPEATS_REGION"/>
    <property type="match status" value="2"/>
</dbReference>
<dbReference type="InterPro" id="IPR015943">
    <property type="entry name" value="WD40/YVTN_repeat-like_dom_sf"/>
</dbReference>
<evidence type="ECO:0000313" key="5">
    <source>
        <dbReference type="Proteomes" id="UP000615026"/>
    </source>
</evidence>
<dbReference type="AlphaFoldDB" id="A0A929FD07"/>
<dbReference type="Proteomes" id="UP000615026">
    <property type="component" value="Unassembled WGS sequence"/>
</dbReference>
<keyword evidence="2" id="KW-0677">Repeat</keyword>
<name>A0A929FD07_LEPEC</name>
<feature type="repeat" description="WD" evidence="3">
    <location>
        <begin position="1"/>
        <end position="32"/>
    </location>
</feature>
<gene>
    <name evidence="4" type="ORF">IQ260_28320</name>
</gene>
<keyword evidence="5" id="KW-1185">Reference proteome</keyword>
<evidence type="ECO:0000256" key="1">
    <source>
        <dbReference type="ARBA" id="ARBA00022574"/>
    </source>
</evidence>
<dbReference type="PROSITE" id="PS50082">
    <property type="entry name" value="WD_REPEATS_2"/>
    <property type="match status" value="2"/>
</dbReference>
<keyword evidence="1 3" id="KW-0853">WD repeat</keyword>
<protein>
    <submittedName>
        <fullName evidence="4">PD40 domain-containing protein</fullName>
    </submittedName>
</protein>
<dbReference type="SUPFAM" id="SSF50978">
    <property type="entry name" value="WD40 repeat-like"/>
    <property type="match status" value="1"/>
</dbReference>
<proteinExistence type="predicted"/>
<sequence>LQGHGAAIWEVAFSPDGQRIATASDDGTVRLWHSDGQPLISLNGHGDDVNSIRFSADGTRLISASADTTGLLWDVDDLSFEALMARGYRWFEDGAGDSLNSN</sequence>
<dbReference type="Gene3D" id="2.130.10.10">
    <property type="entry name" value="YVTN repeat-like/Quinoprotein amine dehydrogenase"/>
    <property type="match status" value="1"/>
</dbReference>
<organism evidence="4 5">
    <name type="scientific">Leptolyngbya cf. ectocarpi LEGE 11479</name>
    <dbReference type="NCBI Taxonomy" id="1828722"/>
    <lineage>
        <taxon>Bacteria</taxon>
        <taxon>Bacillati</taxon>
        <taxon>Cyanobacteriota</taxon>
        <taxon>Cyanophyceae</taxon>
        <taxon>Leptolyngbyales</taxon>
        <taxon>Leptolyngbyaceae</taxon>
        <taxon>Leptolyngbya group</taxon>
        <taxon>Leptolyngbya</taxon>
    </lineage>
</organism>
<accession>A0A929FD07</accession>
<feature type="repeat" description="WD" evidence="3">
    <location>
        <begin position="42"/>
        <end position="76"/>
    </location>
</feature>
<dbReference type="InterPro" id="IPR050349">
    <property type="entry name" value="WD_LIS1/nudF_dynein_reg"/>
</dbReference>
<dbReference type="EMBL" id="JADEXP010000461">
    <property type="protein sequence ID" value="MBE9070554.1"/>
    <property type="molecule type" value="Genomic_DNA"/>
</dbReference>
<comment type="caution">
    <text evidence="4">The sequence shown here is derived from an EMBL/GenBank/DDBJ whole genome shotgun (WGS) entry which is preliminary data.</text>
</comment>
<evidence type="ECO:0000256" key="3">
    <source>
        <dbReference type="PROSITE-ProRule" id="PRU00221"/>
    </source>
</evidence>
<dbReference type="InterPro" id="IPR001680">
    <property type="entry name" value="WD40_rpt"/>
</dbReference>